<dbReference type="Proteomes" id="UP000277766">
    <property type="component" value="Unassembled WGS sequence"/>
</dbReference>
<comment type="pathway">
    <text evidence="1 9">Polyol metabolism; glycerol degradation via glycerol kinase pathway; sn-glycerol 3-phosphate from glycerol: step 1/1.</text>
</comment>
<dbReference type="UniPathway" id="UPA00618">
    <property type="reaction ID" value="UER00672"/>
</dbReference>
<feature type="binding site" evidence="9">
    <location>
        <position position="16"/>
    </location>
    <ligand>
        <name>ATP</name>
        <dbReference type="ChEBI" id="CHEBI:30616"/>
    </ligand>
</feature>
<feature type="binding site" evidence="9">
    <location>
        <position position="137"/>
    </location>
    <ligand>
        <name>glycerol</name>
        <dbReference type="ChEBI" id="CHEBI:17754"/>
    </ligand>
</feature>
<feature type="binding site" evidence="9">
    <location>
        <position position="19"/>
    </location>
    <ligand>
        <name>ADP</name>
        <dbReference type="ChEBI" id="CHEBI:456216"/>
    </ligand>
</feature>
<dbReference type="GO" id="GO:0004370">
    <property type="term" value="F:glycerol kinase activity"/>
    <property type="evidence" value="ECO:0007669"/>
    <property type="project" value="UniProtKB-UniRule"/>
</dbReference>
<feature type="binding site" evidence="9">
    <location>
        <position position="311"/>
    </location>
    <ligand>
        <name>ADP</name>
        <dbReference type="ChEBI" id="CHEBI:456216"/>
    </ligand>
</feature>
<evidence type="ECO:0000256" key="7">
    <source>
        <dbReference type="ARBA" id="ARBA00022840"/>
    </source>
</evidence>
<keyword evidence="3 9" id="KW-0808">Transferase</keyword>
<evidence type="ECO:0000256" key="1">
    <source>
        <dbReference type="ARBA" id="ARBA00005190"/>
    </source>
</evidence>
<dbReference type="Gene3D" id="3.30.420.40">
    <property type="match status" value="2"/>
</dbReference>
<feature type="binding site" evidence="9">
    <location>
        <position position="15"/>
    </location>
    <ligand>
        <name>ATP</name>
        <dbReference type="ChEBI" id="CHEBI:30616"/>
    </ligand>
</feature>
<dbReference type="RefSeq" id="WP_126350743.1">
    <property type="nucleotide sequence ID" value="NZ_CP086380.1"/>
</dbReference>
<dbReference type="InterPro" id="IPR005999">
    <property type="entry name" value="Glycerol_kin"/>
</dbReference>
<dbReference type="SUPFAM" id="SSF53067">
    <property type="entry name" value="Actin-like ATPase domain"/>
    <property type="match status" value="2"/>
</dbReference>
<dbReference type="Pfam" id="PF00370">
    <property type="entry name" value="FGGY_N"/>
    <property type="match status" value="1"/>
</dbReference>
<feature type="binding site" evidence="9">
    <location>
        <position position="17"/>
    </location>
    <ligand>
        <name>ATP</name>
        <dbReference type="ChEBI" id="CHEBI:30616"/>
    </ligand>
</feature>
<organism evidence="13 14">
    <name type="scientific">Deinococcus radiophilus</name>
    <dbReference type="NCBI Taxonomy" id="32062"/>
    <lineage>
        <taxon>Bacteria</taxon>
        <taxon>Thermotogati</taxon>
        <taxon>Deinococcota</taxon>
        <taxon>Deinococci</taxon>
        <taxon>Deinococcales</taxon>
        <taxon>Deinococcaceae</taxon>
        <taxon>Deinococcus</taxon>
    </lineage>
</organism>
<dbReference type="InterPro" id="IPR018484">
    <property type="entry name" value="FGGY_N"/>
</dbReference>
<dbReference type="NCBIfam" id="NF000756">
    <property type="entry name" value="PRK00047.1"/>
    <property type="match status" value="1"/>
</dbReference>
<evidence type="ECO:0000256" key="4">
    <source>
        <dbReference type="ARBA" id="ARBA00022741"/>
    </source>
</evidence>
<keyword evidence="4 9" id="KW-0547">Nucleotide-binding</keyword>
<dbReference type="NCBIfam" id="TIGR01311">
    <property type="entry name" value="glycerol_kin"/>
    <property type="match status" value="1"/>
</dbReference>
<dbReference type="PANTHER" id="PTHR10196">
    <property type="entry name" value="SUGAR KINASE"/>
    <property type="match status" value="1"/>
</dbReference>
<feature type="binding site" evidence="9">
    <location>
        <position position="15"/>
    </location>
    <ligand>
        <name>sn-glycerol 3-phosphate</name>
        <dbReference type="ChEBI" id="CHEBI:57597"/>
    </ligand>
</feature>
<evidence type="ECO:0000256" key="8">
    <source>
        <dbReference type="ARBA" id="ARBA00052101"/>
    </source>
</evidence>
<feature type="binding site" evidence="9">
    <location>
        <position position="246"/>
    </location>
    <ligand>
        <name>glycerol</name>
        <dbReference type="ChEBI" id="CHEBI:17754"/>
    </ligand>
</feature>
<dbReference type="HAMAP" id="MF_00186">
    <property type="entry name" value="Glycerol_kin"/>
    <property type="match status" value="1"/>
</dbReference>
<dbReference type="EMBL" id="RXPE01000001">
    <property type="protein sequence ID" value="RTR30715.1"/>
    <property type="molecule type" value="Genomic_DNA"/>
</dbReference>
<dbReference type="PROSITE" id="PS00445">
    <property type="entry name" value="FGGY_KINASES_2"/>
    <property type="match status" value="1"/>
</dbReference>
<dbReference type="OrthoDB" id="9805576at2"/>
<dbReference type="PROSITE" id="PS00933">
    <property type="entry name" value="FGGY_KINASES_1"/>
    <property type="match status" value="1"/>
</dbReference>
<feature type="binding site" evidence="9">
    <location>
        <position position="137"/>
    </location>
    <ligand>
        <name>sn-glycerol 3-phosphate</name>
        <dbReference type="ChEBI" id="CHEBI:57597"/>
    </ligand>
</feature>
<keyword evidence="6 9" id="KW-0319">Glycerol metabolism</keyword>
<dbReference type="AlphaFoldDB" id="A0A431W5D3"/>
<feature type="binding site" evidence="9">
    <location>
        <position position="247"/>
    </location>
    <ligand>
        <name>glycerol</name>
        <dbReference type="ChEBI" id="CHEBI:17754"/>
    </ligand>
</feature>
<accession>A0A431W5D3</accession>
<dbReference type="InterPro" id="IPR018483">
    <property type="entry name" value="Carb_kinase_FGGY_CS"/>
</dbReference>
<dbReference type="InterPro" id="IPR043129">
    <property type="entry name" value="ATPase_NBD"/>
</dbReference>
<comment type="activity regulation">
    <text evidence="9">Inhibited by fructose 1,6-bisphosphate (FBP).</text>
</comment>
<comment type="function">
    <text evidence="9">Key enzyme in the regulation of glycerol uptake and metabolism. Catalyzes the phosphorylation of glycerol to yield sn-glycerol 3-phosphate.</text>
</comment>
<dbReference type="GO" id="GO:0005829">
    <property type="term" value="C:cytosol"/>
    <property type="evidence" value="ECO:0007669"/>
    <property type="project" value="UniProtKB-ARBA"/>
</dbReference>
<feature type="binding site" evidence="9">
    <location>
        <position position="15"/>
    </location>
    <ligand>
        <name>ADP</name>
        <dbReference type="ChEBI" id="CHEBI:456216"/>
    </ligand>
</feature>
<feature type="domain" description="Carbohydrate kinase FGGY N-terminal" evidence="11">
    <location>
        <begin position="7"/>
        <end position="253"/>
    </location>
</feature>
<sequence length="506" mass="55014">MTNQNKYILALDQGTTSSRAIVFDRQGHILATAQREFEQFFPRAGWVEHDAGEIWSTQSGVAQEAITRAGLRAENIAAIGITNQRETTVVWDRQTGQPISRAIVWQDRRTAELCDRLKAEGKEQTFRAKTGLLLDAYFSGTKVKWILDHVPGARQAAEAGNLAFGTVDSWLIYNLTAGALHITDASNASRTLLYNIHTGDWDDELLSLLDVPRSMLPEVRPSSEVYGETAAGLFGSQIPIAGIAGDQQAATFGQACLSRGMAKNTYGTGCFMLMNTEKEAMPSQNQLLTTVAWQLGGERTYALEGSVFIGGAVVQWLRDGLGIIRRSEEIEALASSVPDTDGVYLVPAFTGLGAPYWDPYARGTMVGLTRGSTAAHIARAALEAVAFQSAELLDAMQKDSGLDLKELRVDGGASRNDLMMQFQADLLGVPVVRPKVTETTALGAAYLAGLAVDFWPGTEAIEQAWEIDQTFEPQMKATERAARLSDWKRAVERSRGWAEADTTAAS</sequence>
<dbReference type="EC" id="2.7.1.30" evidence="9"/>
<feature type="binding site" evidence="9">
    <location>
        <position position="86"/>
    </location>
    <ligand>
        <name>sn-glycerol 3-phosphate</name>
        <dbReference type="ChEBI" id="CHEBI:57597"/>
    </ligand>
</feature>
<feature type="binding site" evidence="9">
    <location>
        <position position="85"/>
    </location>
    <ligand>
        <name>glycerol</name>
        <dbReference type="ChEBI" id="CHEBI:17754"/>
    </ligand>
</feature>
<evidence type="ECO:0000259" key="12">
    <source>
        <dbReference type="Pfam" id="PF02782"/>
    </source>
</evidence>
<protein>
    <recommendedName>
        <fullName evidence="9">Glycerol kinase</fullName>
        <ecNumber evidence="9">2.7.1.30</ecNumber>
    </recommendedName>
    <alternativeName>
        <fullName evidence="9">ATP:glycerol 3-phosphotransferase</fullName>
    </alternativeName>
    <alternativeName>
        <fullName evidence="9">Glycerokinase</fullName>
        <shortName evidence="9">GK</shortName>
    </alternativeName>
</protein>
<dbReference type="FunFam" id="3.30.420.40:FF:000008">
    <property type="entry name" value="Glycerol kinase"/>
    <property type="match status" value="1"/>
</dbReference>
<dbReference type="GO" id="GO:0006072">
    <property type="term" value="P:glycerol-3-phosphate metabolic process"/>
    <property type="evidence" value="ECO:0007669"/>
    <property type="project" value="InterPro"/>
</dbReference>
<evidence type="ECO:0000256" key="6">
    <source>
        <dbReference type="ARBA" id="ARBA00022798"/>
    </source>
</evidence>
<keyword evidence="14" id="KW-1185">Reference proteome</keyword>
<dbReference type="GO" id="GO:0019563">
    <property type="term" value="P:glycerol catabolic process"/>
    <property type="evidence" value="ECO:0007669"/>
    <property type="project" value="UniProtKB-UniRule"/>
</dbReference>
<dbReference type="FunFam" id="3.30.420.40:FF:000007">
    <property type="entry name" value="Glycerol kinase"/>
    <property type="match status" value="1"/>
</dbReference>
<evidence type="ECO:0000256" key="10">
    <source>
        <dbReference type="RuleBase" id="RU003733"/>
    </source>
</evidence>
<comment type="caution">
    <text evidence="13">The sequence shown here is derived from an EMBL/GenBank/DDBJ whole genome shotgun (WGS) entry which is preliminary data.</text>
</comment>
<evidence type="ECO:0000313" key="14">
    <source>
        <dbReference type="Proteomes" id="UP000277766"/>
    </source>
</evidence>
<comment type="similarity">
    <text evidence="2 9 10">Belongs to the FGGY kinase family.</text>
</comment>
<feature type="domain" description="Carbohydrate kinase FGGY C-terminal" evidence="12">
    <location>
        <begin position="263"/>
        <end position="451"/>
    </location>
</feature>
<feature type="binding site" evidence="9">
    <location>
        <position position="268"/>
    </location>
    <ligand>
        <name>ADP</name>
        <dbReference type="ChEBI" id="CHEBI:456216"/>
    </ligand>
</feature>
<dbReference type="InterPro" id="IPR000577">
    <property type="entry name" value="Carb_kinase_FGGY"/>
</dbReference>
<proteinExistence type="inferred from homology"/>
<evidence type="ECO:0000256" key="5">
    <source>
        <dbReference type="ARBA" id="ARBA00022777"/>
    </source>
</evidence>
<dbReference type="CDD" id="cd07786">
    <property type="entry name" value="FGGY_EcGK_like"/>
    <property type="match status" value="1"/>
</dbReference>
<evidence type="ECO:0000313" key="13">
    <source>
        <dbReference type="EMBL" id="RTR30715.1"/>
    </source>
</evidence>
<feature type="binding site" evidence="9">
    <location>
        <position position="315"/>
    </location>
    <ligand>
        <name>ATP</name>
        <dbReference type="ChEBI" id="CHEBI:30616"/>
    </ligand>
</feature>
<feature type="binding site" evidence="9">
    <location>
        <position position="412"/>
    </location>
    <ligand>
        <name>ADP</name>
        <dbReference type="ChEBI" id="CHEBI:456216"/>
    </ligand>
</feature>
<feature type="binding site" evidence="9">
    <location>
        <position position="268"/>
    </location>
    <ligand>
        <name>ATP</name>
        <dbReference type="ChEBI" id="CHEBI:30616"/>
    </ligand>
</feature>
<feature type="binding site" evidence="9">
    <location>
        <position position="416"/>
    </location>
    <ligand>
        <name>ADP</name>
        <dbReference type="ChEBI" id="CHEBI:456216"/>
    </ligand>
</feature>
<feature type="binding site" evidence="9">
    <location>
        <position position="86"/>
    </location>
    <ligand>
        <name>glycerol</name>
        <dbReference type="ChEBI" id="CHEBI:17754"/>
    </ligand>
</feature>
<dbReference type="Pfam" id="PF02782">
    <property type="entry name" value="FGGY_C"/>
    <property type="match status" value="1"/>
</dbReference>
<name>A0A431W5D3_9DEIO</name>
<keyword evidence="7 9" id="KW-0067">ATP-binding</keyword>
<evidence type="ECO:0000256" key="9">
    <source>
        <dbReference type="HAMAP-Rule" id="MF_00186"/>
    </source>
</evidence>
<feature type="binding site" evidence="9">
    <location>
        <position position="412"/>
    </location>
    <ligand>
        <name>ATP</name>
        <dbReference type="ChEBI" id="CHEBI:30616"/>
    </ligand>
</feature>
<dbReference type="GO" id="GO:0005524">
    <property type="term" value="F:ATP binding"/>
    <property type="evidence" value="ECO:0007669"/>
    <property type="project" value="UniProtKB-UniRule"/>
</dbReference>
<dbReference type="PIRSF" id="PIRSF000538">
    <property type="entry name" value="GlpK"/>
    <property type="match status" value="1"/>
</dbReference>
<keyword evidence="5 9" id="KW-0418">Kinase</keyword>
<evidence type="ECO:0000256" key="3">
    <source>
        <dbReference type="ARBA" id="ARBA00022679"/>
    </source>
</evidence>
<evidence type="ECO:0000259" key="11">
    <source>
        <dbReference type="Pfam" id="PF00370"/>
    </source>
</evidence>
<dbReference type="PANTHER" id="PTHR10196:SF69">
    <property type="entry name" value="GLYCEROL KINASE"/>
    <property type="match status" value="1"/>
</dbReference>
<feature type="binding site" evidence="9">
    <location>
        <position position="311"/>
    </location>
    <ligand>
        <name>ATP</name>
        <dbReference type="ChEBI" id="CHEBI:30616"/>
    </ligand>
</feature>
<feature type="binding site" evidence="9">
    <location>
        <position position="85"/>
    </location>
    <ligand>
        <name>sn-glycerol 3-phosphate</name>
        <dbReference type="ChEBI" id="CHEBI:57597"/>
    </ligand>
</feature>
<gene>
    <name evidence="9 13" type="primary">glpK</name>
    <name evidence="13" type="ORF">EJ104_00195</name>
</gene>
<reference evidence="13 14" key="1">
    <citation type="submission" date="2018-12" db="EMBL/GenBank/DDBJ databases">
        <title>Deinococcus radiophilus ATCC 27603 genome sequencing and assembly.</title>
        <authorList>
            <person name="Maclea K.S."/>
            <person name="Maynard C.R."/>
        </authorList>
    </citation>
    <scope>NUCLEOTIDE SEQUENCE [LARGE SCALE GENOMIC DNA]</scope>
    <source>
        <strain evidence="13 14">ATCC 27603</strain>
    </source>
</reference>
<comment type="catalytic activity">
    <reaction evidence="8 9">
        <text>glycerol + ATP = sn-glycerol 3-phosphate + ADP + H(+)</text>
        <dbReference type="Rhea" id="RHEA:21644"/>
        <dbReference type="ChEBI" id="CHEBI:15378"/>
        <dbReference type="ChEBI" id="CHEBI:17754"/>
        <dbReference type="ChEBI" id="CHEBI:30616"/>
        <dbReference type="ChEBI" id="CHEBI:57597"/>
        <dbReference type="ChEBI" id="CHEBI:456216"/>
        <dbReference type="EC" id="2.7.1.30"/>
    </reaction>
</comment>
<feature type="binding site" evidence="9">
    <location>
        <position position="246"/>
    </location>
    <ligand>
        <name>sn-glycerol 3-phosphate</name>
        <dbReference type="ChEBI" id="CHEBI:57597"/>
    </ligand>
</feature>
<evidence type="ECO:0000256" key="2">
    <source>
        <dbReference type="ARBA" id="ARBA00009156"/>
    </source>
</evidence>
<dbReference type="InterPro" id="IPR018485">
    <property type="entry name" value="FGGY_C"/>
</dbReference>